<dbReference type="AlphaFoldDB" id="A0A972FG08"/>
<comment type="caution">
    <text evidence="2">The sequence shown here is derived from an EMBL/GenBank/DDBJ whole genome shotgun (WGS) entry which is preliminary data.</text>
</comment>
<keyword evidence="1" id="KW-0472">Membrane</keyword>
<feature type="transmembrane region" description="Helical" evidence="1">
    <location>
        <begin position="16"/>
        <end position="33"/>
    </location>
</feature>
<dbReference type="Proteomes" id="UP000599523">
    <property type="component" value="Unassembled WGS sequence"/>
</dbReference>
<reference evidence="2" key="1">
    <citation type="submission" date="2019-12" db="EMBL/GenBank/DDBJ databases">
        <title>Comparative genomics gives insights into the taxonomy of the Azoarcus-Aromatoleum group and reveals separate origins of nif in the plant-associated Azoarcus and non-plant-associated Aromatoleum sub-groups.</title>
        <authorList>
            <person name="Lafos M."/>
            <person name="Maluk M."/>
            <person name="Batista M."/>
            <person name="Junghare M."/>
            <person name="Carmona M."/>
            <person name="Faoro H."/>
            <person name="Cruz L.M."/>
            <person name="Battistoni F."/>
            <person name="De Souza E."/>
            <person name="Pedrosa F."/>
            <person name="Chen W.-M."/>
            <person name="Poole P.S."/>
            <person name="Dixon R.A."/>
            <person name="James E.K."/>
        </authorList>
    </citation>
    <scope>NUCLEOTIDE SEQUENCE</scope>
    <source>
        <strain evidence="2">NSC3</strain>
    </source>
</reference>
<gene>
    <name evidence="2" type="ORF">GPA21_17070</name>
</gene>
<keyword evidence="1" id="KW-1133">Transmembrane helix</keyword>
<sequence length="125" mass="13971">MTDDKSTQKVSQRARLVRLALFAWVVWMVMTFMDSQLADKAQAVLDVAERDLQAHRAGPDADQAWRHETMPLEADVCNTLSGGLWFGFLMPKANRIAPPEGMVLEPGPAGRCSRSQRTVLVFREA</sequence>
<proteinExistence type="predicted"/>
<dbReference type="RefSeq" id="WP_168989314.1">
    <property type="nucleotide sequence ID" value="NZ_CAWPHM010000048.1"/>
</dbReference>
<accession>A0A972FG08</accession>
<evidence type="ECO:0000256" key="1">
    <source>
        <dbReference type="SAM" id="Phobius"/>
    </source>
</evidence>
<keyword evidence="1" id="KW-0812">Transmembrane</keyword>
<keyword evidence="3" id="KW-1185">Reference proteome</keyword>
<dbReference type="EMBL" id="WTVM01000143">
    <property type="protein sequence ID" value="NMG04667.1"/>
    <property type="molecule type" value="Genomic_DNA"/>
</dbReference>
<organism evidence="2 3">
    <name type="scientific">Azoarcus taiwanensis</name>
    <dbReference type="NCBI Taxonomy" id="666964"/>
    <lineage>
        <taxon>Bacteria</taxon>
        <taxon>Pseudomonadati</taxon>
        <taxon>Pseudomonadota</taxon>
        <taxon>Betaproteobacteria</taxon>
        <taxon>Rhodocyclales</taxon>
        <taxon>Zoogloeaceae</taxon>
        <taxon>Azoarcus</taxon>
    </lineage>
</organism>
<evidence type="ECO:0000313" key="3">
    <source>
        <dbReference type="Proteomes" id="UP000599523"/>
    </source>
</evidence>
<protein>
    <submittedName>
        <fullName evidence="2">Uncharacterized protein</fullName>
    </submittedName>
</protein>
<evidence type="ECO:0000313" key="2">
    <source>
        <dbReference type="EMBL" id="NMG04667.1"/>
    </source>
</evidence>
<name>A0A972FG08_9RHOO</name>